<accession>A0A0W0W098</accession>
<dbReference type="InterPro" id="IPR011335">
    <property type="entry name" value="Restrct_endonuc-II-like"/>
</dbReference>
<dbReference type="GO" id="GO:0005829">
    <property type="term" value="C:cytosol"/>
    <property type="evidence" value="ECO:0007669"/>
    <property type="project" value="TreeGrafter"/>
</dbReference>
<gene>
    <name evidence="2" type="ORF">Lisr_1249</name>
</gene>
<dbReference type="GO" id="GO:0005524">
    <property type="term" value="F:ATP binding"/>
    <property type="evidence" value="ECO:0007669"/>
    <property type="project" value="InterPro"/>
</dbReference>
<dbReference type="Proteomes" id="UP000054761">
    <property type="component" value="Unassembled WGS sequence"/>
</dbReference>
<dbReference type="SUPFAM" id="SSF52540">
    <property type="entry name" value="P-loop containing nucleoside triphosphate hydrolases"/>
    <property type="match status" value="2"/>
</dbReference>
<dbReference type="Gene3D" id="3.40.960.10">
    <property type="entry name" value="VSR Endonuclease"/>
    <property type="match status" value="1"/>
</dbReference>
<comment type="caution">
    <text evidence="2">The sequence shown here is derived from an EMBL/GenBank/DDBJ whole genome shotgun (WGS) entry which is preliminary data.</text>
</comment>
<dbReference type="GO" id="GO:0016787">
    <property type="term" value="F:hydrolase activity"/>
    <property type="evidence" value="ECO:0007669"/>
    <property type="project" value="InterPro"/>
</dbReference>
<dbReference type="PROSITE" id="PS51192">
    <property type="entry name" value="HELICASE_ATP_BIND_1"/>
    <property type="match status" value="1"/>
</dbReference>
<dbReference type="PANTHER" id="PTHR47396:SF1">
    <property type="entry name" value="ATP-DEPENDENT HELICASE IRC3-RELATED"/>
    <property type="match status" value="1"/>
</dbReference>
<dbReference type="InterPro" id="IPR007569">
    <property type="entry name" value="DUF559"/>
</dbReference>
<dbReference type="PATRIC" id="fig|454.4.peg.1350"/>
<proteinExistence type="predicted"/>
<dbReference type="SUPFAM" id="SSF52980">
    <property type="entry name" value="Restriction endonuclease-like"/>
    <property type="match status" value="1"/>
</dbReference>
<dbReference type="InterPro" id="IPR014001">
    <property type="entry name" value="Helicase_ATP-bd"/>
</dbReference>
<dbReference type="InterPro" id="IPR006935">
    <property type="entry name" value="Helicase/UvrB_N"/>
</dbReference>
<protein>
    <submittedName>
        <fullName evidence="2">Type III restriction enzyme, res subunit</fullName>
    </submittedName>
</protein>
<dbReference type="InterPro" id="IPR050742">
    <property type="entry name" value="Helicase_Restrict-Modif_Enz"/>
</dbReference>
<dbReference type="Pfam" id="PF22548">
    <property type="entry name" value="AEP-TOTE"/>
    <property type="match status" value="1"/>
</dbReference>
<name>A0A0W0W098_9GAMM</name>
<dbReference type="Pfam" id="PF04480">
    <property type="entry name" value="DUF559"/>
    <property type="match status" value="1"/>
</dbReference>
<organism evidence="2 3">
    <name type="scientific">Legionella israelensis</name>
    <dbReference type="NCBI Taxonomy" id="454"/>
    <lineage>
        <taxon>Bacteria</taxon>
        <taxon>Pseudomonadati</taxon>
        <taxon>Pseudomonadota</taxon>
        <taxon>Gammaproteobacteria</taxon>
        <taxon>Legionellales</taxon>
        <taxon>Legionellaceae</taxon>
        <taxon>Legionella</taxon>
    </lineage>
</organism>
<dbReference type="EMBL" id="LNYH01000061">
    <property type="protein sequence ID" value="KTD25673.1"/>
    <property type="molecule type" value="Genomic_DNA"/>
</dbReference>
<dbReference type="GO" id="GO:0003677">
    <property type="term" value="F:DNA binding"/>
    <property type="evidence" value="ECO:0007669"/>
    <property type="project" value="InterPro"/>
</dbReference>
<dbReference type="PANTHER" id="PTHR47396">
    <property type="entry name" value="TYPE I RESTRICTION ENZYME ECOKI R PROTEIN"/>
    <property type="match status" value="1"/>
</dbReference>
<dbReference type="CDD" id="cd18785">
    <property type="entry name" value="SF2_C"/>
    <property type="match status" value="1"/>
</dbReference>
<reference evidence="2 3" key="1">
    <citation type="submission" date="2015-11" db="EMBL/GenBank/DDBJ databases">
        <title>Genomic analysis of 38 Legionella species identifies large and diverse effector repertoires.</title>
        <authorList>
            <person name="Burstein D."/>
            <person name="Amaro F."/>
            <person name="Zusman T."/>
            <person name="Lifshitz Z."/>
            <person name="Cohen O."/>
            <person name="Gilbert J.A."/>
            <person name="Pupko T."/>
            <person name="Shuman H.A."/>
            <person name="Segal G."/>
        </authorList>
    </citation>
    <scope>NUCLEOTIDE SEQUENCE [LARGE SCALE GENOMIC DNA]</scope>
    <source>
        <strain evidence="2 3">Bercovier 4</strain>
    </source>
</reference>
<evidence type="ECO:0000313" key="3">
    <source>
        <dbReference type="Proteomes" id="UP000054761"/>
    </source>
</evidence>
<evidence type="ECO:0000313" key="2">
    <source>
        <dbReference type="EMBL" id="KTD25673.1"/>
    </source>
</evidence>
<dbReference type="CDD" id="cd17926">
    <property type="entry name" value="DEXHc_RE"/>
    <property type="match status" value="1"/>
</dbReference>
<dbReference type="SMART" id="SM00487">
    <property type="entry name" value="DEXDc"/>
    <property type="match status" value="1"/>
</dbReference>
<dbReference type="STRING" id="454.Lisr_1249"/>
<dbReference type="Pfam" id="PF04851">
    <property type="entry name" value="ResIII"/>
    <property type="match status" value="1"/>
</dbReference>
<feature type="domain" description="Helicase ATP-binding" evidence="1">
    <location>
        <begin position="454"/>
        <end position="586"/>
    </location>
</feature>
<dbReference type="AlphaFoldDB" id="A0A0W0W098"/>
<keyword evidence="3" id="KW-1185">Reference proteome</keyword>
<dbReference type="InterPro" id="IPR054347">
    <property type="entry name" value="TOTE_primase"/>
</dbReference>
<sequence>MDLTSKLSYNYITVPGQFLSLVLPSEESGVFYFVHPNSLLSTPGFQNSIETTCNLHYMVHQFSPIPDKVALFLSLFRGRGDVFPRRFQNRKTQKSGYTPVCRNEWVRNVCQKPKIKCMNCQHEQFVPVSEDMIVWHLQGFDNTGNEFVMGMYPMLLDETCYFLAADFDKRKWEQDAIAFLKTCHNLGLPAVLERSRSGNGGHVWFFFEEAVSASLARKLGAYILTETMESNPELGLDSYDRFFPNQDTLPKGGFGNLIALPLQKAARYQKNSVFIDEHLQPYDDQWAYLAGIKKITSSEIESVVSQAESQGRIIGVKINIDEEENRTPWRPNVQYPAIELVEKIHLVVSNEIFIEKEPLPKSLLNRLIRIAAFQNPEFYKAQAMRLPVYDKPRIIGCARDYSHHIGLPRGCQDEIIDLLKELKIKHTKQIELNEGQPIEALFNGELKPEQQMAVDTLIQTDIGVLSATTAFGKTVVAAWLIAKRAVNTLIIVHTKQLQDQWRQRIEQFLGIPAKKIGGYGGGRKKVHGIVDVALIQSLVKHKDVTTFLGQYGHIIVDECHHIPSVSFDEIVRQVKAKYITGLSATLVRKDGHHPIITMRCGPVRYVVSAKEQAISRPFEHYVFVRPTSFIPFNESSDDLRIQFQHLYDQMIQDESRNKLICSDIVDAVKKGRVPLVLTERNEHLDLLNEKLSHQIKNIIILRGGMGSKAMKNAISQLTLIPENEERLILATGKFVGEGFDDARLDTLFLTLPVSWKGTIAQYVGRLNRLHESKREVHVYDYADLSVAMLEKMFQRRCKAYESVGYKILRPASAYPGWLAEISLPTEPLWKEQYGRTLSRLVSDGMDTSLAQLFSDISIIENEQFQRARSLIEAFLFYRLETLPETKGRFKLNQELAIPFDALGCMEVDLLSLDARIAIEIDGQQHLSSKDAYRRDRRKDWLLQENGYLVLRFLAEDVSKNLDIVLDTILRAMCNKKINQK</sequence>
<dbReference type="Gene3D" id="3.40.50.300">
    <property type="entry name" value="P-loop containing nucleotide triphosphate hydrolases"/>
    <property type="match status" value="2"/>
</dbReference>
<dbReference type="InterPro" id="IPR027417">
    <property type="entry name" value="P-loop_NTPase"/>
</dbReference>
<evidence type="ECO:0000259" key="1">
    <source>
        <dbReference type="PROSITE" id="PS51192"/>
    </source>
</evidence>